<accession>A0A6A6UEC1</accession>
<name>A0A6A6UEC1_9PEZI</name>
<keyword evidence="2" id="KW-0472">Membrane</keyword>
<evidence type="ECO:0000313" key="4">
    <source>
        <dbReference type="Proteomes" id="UP000799302"/>
    </source>
</evidence>
<dbReference type="OrthoDB" id="5344006at2759"/>
<feature type="transmembrane region" description="Helical" evidence="2">
    <location>
        <begin position="93"/>
        <end position="114"/>
    </location>
</feature>
<dbReference type="PANTHER" id="PTHR39608:SF1">
    <property type="entry name" value="INTEGRAL MEMBRANE PROTEIN (AFU_ORTHOLOGUE AFUA_5G08640)"/>
    <property type="match status" value="1"/>
</dbReference>
<dbReference type="AlphaFoldDB" id="A0A6A6UEC1"/>
<feature type="region of interest" description="Disordered" evidence="1">
    <location>
        <begin position="231"/>
        <end position="253"/>
    </location>
</feature>
<feature type="transmembrane region" description="Helical" evidence="2">
    <location>
        <begin position="56"/>
        <end position="81"/>
    </location>
</feature>
<keyword evidence="2" id="KW-0812">Transmembrane</keyword>
<dbReference type="Proteomes" id="UP000799302">
    <property type="component" value="Unassembled WGS sequence"/>
</dbReference>
<keyword evidence="2" id="KW-1133">Transmembrane helix</keyword>
<protein>
    <recommendedName>
        <fullName evidence="5">MARVEL domain-containing protein</fullName>
    </recommendedName>
</protein>
<gene>
    <name evidence="3" type="ORF">BT63DRAFT_371566</name>
</gene>
<dbReference type="PANTHER" id="PTHR39608">
    <property type="entry name" value="INTEGRAL MEMBRANE PROTEIN (AFU_ORTHOLOGUE AFUA_5G08640)"/>
    <property type="match status" value="1"/>
</dbReference>
<organism evidence="3 4">
    <name type="scientific">Microthyrium microscopicum</name>
    <dbReference type="NCBI Taxonomy" id="703497"/>
    <lineage>
        <taxon>Eukaryota</taxon>
        <taxon>Fungi</taxon>
        <taxon>Dikarya</taxon>
        <taxon>Ascomycota</taxon>
        <taxon>Pezizomycotina</taxon>
        <taxon>Dothideomycetes</taxon>
        <taxon>Dothideomycetes incertae sedis</taxon>
        <taxon>Microthyriales</taxon>
        <taxon>Microthyriaceae</taxon>
        <taxon>Microthyrium</taxon>
    </lineage>
</organism>
<feature type="transmembrane region" description="Helical" evidence="2">
    <location>
        <begin position="134"/>
        <end position="159"/>
    </location>
</feature>
<proteinExistence type="predicted"/>
<sequence>MVPQARARARTAPTPYPRLAFHAIRCAQALSSLVVMAVMFYFIWNLVHEDFDPPRTFWILLAASLSTFFFLIGSMLVYACIGLSPRINMIGNLVLFLLWVPSFGYLWFFTRATLGHVCNRENWTGPVGIMVCRIYKALFAFAMLGSVTTVAALILDIVVWRRTTSRGKYAQMPDNREKPVGIGAPGRPYNAPAYSDSRSSIALEQYTAPNAAYGERADYALPEEQFSYDTSYGGAAAHHDPPAVAGSTPPTIK</sequence>
<evidence type="ECO:0000256" key="1">
    <source>
        <dbReference type="SAM" id="MobiDB-lite"/>
    </source>
</evidence>
<evidence type="ECO:0008006" key="5">
    <source>
        <dbReference type="Google" id="ProtNLM"/>
    </source>
</evidence>
<feature type="transmembrane region" description="Helical" evidence="2">
    <location>
        <begin position="21"/>
        <end position="44"/>
    </location>
</feature>
<keyword evidence="4" id="KW-1185">Reference proteome</keyword>
<dbReference type="EMBL" id="MU004234">
    <property type="protein sequence ID" value="KAF2669773.1"/>
    <property type="molecule type" value="Genomic_DNA"/>
</dbReference>
<evidence type="ECO:0000256" key="2">
    <source>
        <dbReference type="SAM" id="Phobius"/>
    </source>
</evidence>
<reference evidence="3" key="1">
    <citation type="journal article" date="2020" name="Stud. Mycol.">
        <title>101 Dothideomycetes genomes: a test case for predicting lifestyles and emergence of pathogens.</title>
        <authorList>
            <person name="Haridas S."/>
            <person name="Albert R."/>
            <person name="Binder M."/>
            <person name="Bloem J."/>
            <person name="Labutti K."/>
            <person name="Salamov A."/>
            <person name="Andreopoulos B."/>
            <person name="Baker S."/>
            <person name="Barry K."/>
            <person name="Bills G."/>
            <person name="Bluhm B."/>
            <person name="Cannon C."/>
            <person name="Castanera R."/>
            <person name="Culley D."/>
            <person name="Daum C."/>
            <person name="Ezra D."/>
            <person name="Gonzalez J."/>
            <person name="Henrissat B."/>
            <person name="Kuo A."/>
            <person name="Liang C."/>
            <person name="Lipzen A."/>
            <person name="Lutzoni F."/>
            <person name="Magnuson J."/>
            <person name="Mondo S."/>
            <person name="Nolan M."/>
            <person name="Ohm R."/>
            <person name="Pangilinan J."/>
            <person name="Park H.-J."/>
            <person name="Ramirez L."/>
            <person name="Alfaro M."/>
            <person name="Sun H."/>
            <person name="Tritt A."/>
            <person name="Yoshinaga Y."/>
            <person name="Zwiers L.-H."/>
            <person name="Turgeon B."/>
            <person name="Goodwin S."/>
            <person name="Spatafora J."/>
            <person name="Crous P."/>
            <person name="Grigoriev I."/>
        </authorList>
    </citation>
    <scope>NUCLEOTIDE SEQUENCE</scope>
    <source>
        <strain evidence="3">CBS 115976</strain>
    </source>
</reference>
<evidence type="ECO:0000313" key="3">
    <source>
        <dbReference type="EMBL" id="KAF2669773.1"/>
    </source>
</evidence>